<gene>
    <name evidence="2" type="ORF">C7A17_21515</name>
</gene>
<dbReference type="PANTHER" id="PTHR43424:SF1">
    <property type="entry name" value="LOCUS PUTATIVE PROTEIN 1-RELATED"/>
    <property type="match status" value="1"/>
</dbReference>
<keyword evidence="1" id="KW-0812">Transmembrane</keyword>
<accession>A0A2R3QU66</accession>
<proteinExistence type="predicted"/>
<protein>
    <submittedName>
        <fullName evidence="2">Flippase</fullName>
    </submittedName>
</protein>
<sequence length="431" mass="47366">MSLLLLNRDRLKRNSSLRKIIDNIGWLFFDKILRMGIGLFVGAWVARYLGPDQFGLVSYAMAIVAMCGSIAGLGLYGIIVRDLVQRPADTYTTLGTAFVLQSLGGLLAFILTVVVISIVRPADDQIRLIVAVLGFAIIFKSADVVKYWFESQVKSKYSVLVENGIFLVMAAARIYLILVQASLMSFVWITLIEAVLVAGGLLLIYKRNSGPIIDWRFNFLRAKALLLESWPLILSAVASMINMRMDQAMLGSMVSSHVVGNYSAAVRLAEVWLMIPSVIGASVYPAIIEAKGISEQLYRYRLLLITGVMAALVVPVATVISIFSDEIILLVFGGQYSSAGSYLSLYIWTGVPYLIFFVVNQMFYIEGLLKIAFAVSVFSLFSNILLNSLLIPLFGGEGAALATLITTICSTLLSLFILNVKVGIFFGRRKN</sequence>
<feature type="transmembrane region" description="Helical" evidence="1">
    <location>
        <begin position="125"/>
        <end position="145"/>
    </location>
</feature>
<feature type="transmembrane region" description="Helical" evidence="1">
    <location>
        <begin position="185"/>
        <end position="205"/>
    </location>
</feature>
<evidence type="ECO:0000313" key="3">
    <source>
        <dbReference type="Proteomes" id="UP000238327"/>
    </source>
</evidence>
<feature type="transmembrane region" description="Helical" evidence="1">
    <location>
        <begin position="91"/>
        <end position="119"/>
    </location>
</feature>
<dbReference type="RefSeq" id="WP_106740303.1">
    <property type="nucleotide sequence ID" value="NZ_CP027657.1"/>
</dbReference>
<feature type="transmembrane region" description="Helical" evidence="1">
    <location>
        <begin position="371"/>
        <end position="394"/>
    </location>
</feature>
<feature type="transmembrane region" description="Helical" evidence="1">
    <location>
        <begin position="56"/>
        <end position="79"/>
    </location>
</feature>
<keyword evidence="1" id="KW-1133">Transmembrane helix</keyword>
<dbReference type="InterPro" id="IPR052556">
    <property type="entry name" value="PolySynth_Transporter"/>
</dbReference>
<dbReference type="PANTHER" id="PTHR43424">
    <property type="entry name" value="LOCUS PUTATIVE PROTEIN 1-RELATED"/>
    <property type="match status" value="1"/>
</dbReference>
<name>A0A2R3QU66_ECTME</name>
<dbReference type="OrthoDB" id="103403at2"/>
<feature type="transmembrane region" description="Helical" evidence="1">
    <location>
        <begin position="400"/>
        <end position="420"/>
    </location>
</feature>
<dbReference type="AlphaFoldDB" id="A0A2R3QU66"/>
<dbReference type="EMBL" id="CP027657">
    <property type="protein sequence ID" value="AVO55232.1"/>
    <property type="molecule type" value="Genomic_DNA"/>
</dbReference>
<feature type="transmembrane region" description="Helical" evidence="1">
    <location>
        <begin position="157"/>
        <end position="179"/>
    </location>
</feature>
<evidence type="ECO:0000256" key="1">
    <source>
        <dbReference type="SAM" id="Phobius"/>
    </source>
</evidence>
<evidence type="ECO:0000313" key="2">
    <source>
        <dbReference type="EMBL" id="AVO55232.1"/>
    </source>
</evidence>
<dbReference type="Proteomes" id="UP000238327">
    <property type="component" value="Chromosome"/>
</dbReference>
<feature type="transmembrane region" description="Helical" evidence="1">
    <location>
        <begin position="265"/>
        <end position="288"/>
    </location>
</feature>
<feature type="transmembrane region" description="Helical" evidence="1">
    <location>
        <begin position="300"/>
        <end position="323"/>
    </location>
</feature>
<reference evidence="2 3" key="1">
    <citation type="submission" date="2018-03" db="EMBL/GenBank/DDBJ databases">
        <title>Complete genome sequence and methylome analysis of Pseudomonas mendocina NEB 698.</title>
        <authorList>
            <person name="Morgan R.D."/>
        </authorList>
    </citation>
    <scope>NUCLEOTIDE SEQUENCE [LARGE SCALE GENOMIC DNA]</scope>
    <source>
        <strain evidence="2 3">NEB698</strain>
    </source>
</reference>
<dbReference type="CDD" id="cd13128">
    <property type="entry name" value="MATE_Wzx_like"/>
    <property type="match status" value="1"/>
</dbReference>
<keyword evidence="1" id="KW-0472">Membrane</keyword>
<dbReference type="Pfam" id="PF13440">
    <property type="entry name" value="Polysacc_synt_3"/>
    <property type="match status" value="1"/>
</dbReference>
<feature type="transmembrane region" description="Helical" evidence="1">
    <location>
        <begin position="20"/>
        <end position="44"/>
    </location>
</feature>
<organism evidence="2 3">
    <name type="scientific">Ectopseudomonas mendocina</name>
    <name type="common">Pseudomonas mendocina</name>
    <dbReference type="NCBI Taxonomy" id="300"/>
    <lineage>
        <taxon>Bacteria</taxon>
        <taxon>Pseudomonadati</taxon>
        <taxon>Pseudomonadota</taxon>
        <taxon>Gammaproteobacteria</taxon>
        <taxon>Pseudomonadales</taxon>
        <taxon>Pseudomonadaceae</taxon>
        <taxon>Ectopseudomonas</taxon>
    </lineage>
</organism>
<feature type="transmembrane region" description="Helical" evidence="1">
    <location>
        <begin position="225"/>
        <end position="245"/>
    </location>
</feature>
<feature type="transmembrane region" description="Helical" evidence="1">
    <location>
        <begin position="343"/>
        <end position="364"/>
    </location>
</feature>